<feature type="compositionally biased region" description="Basic residues" evidence="1">
    <location>
        <begin position="217"/>
        <end position="237"/>
    </location>
</feature>
<reference evidence="2 3" key="1">
    <citation type="submission" date="2015-08" db="EMBL/GenBank/DDBJ databases">
        <authorList>
            <person name="Babu N.S."/>
            <person name="Beckwith C.J."/>
            <person name="Beseler K.G."/>
            <person name="Brison A."/>
            <person name="Carone J.V."/>
            <person name="Caskin T.P."/>
            <person name="Diamond M."/>
            <person name="Durham M.E."/>
            <person name="Foxe J.M."/>
            <person name="Go M."/>
            <person name="Henderson B.A."/>
            <person name="Jones I.B."/>
            <person name="McGettigan J.A."/>
            <person name="Micheletti S.J."/>
            <person name="Nasrallah M.E."/>
            <person name="Ortiz D."/>
            <person name="Piller C.R."/>
            <person name="Privatt S.R."/>
            <person name="Schneider S.L."/>
            <person name="Sharp S."/>
            <person name="Smith T.C."/>
            <person name="Stanton J.D."/>
            <person name="Ullery H.E."/>
            <person name="Wilson R.J."/>
            <person name="Serrano M.G."/>
            <person name="Buck G."/>
            <person name="Lee V."/>
            <person name="Wang Y."/>
            <person name="Carvalho R."/>
            <person name="Voegtly L."/>
            <person name="Shi R."/>
            <person name="Duckworth R."/>
            <person name="Johnson A."/>
            <person name="Loviza R."/>
            <person name="Walstead R."/>
            <person name="Shah Z."/>
            <person name="Kiflezghi M."/>
            <person name="Wade K."/>
            <person name="Ball S.L."/>
            <person name="Bradley K.W."/>
            <person name="Asai D.J."/>
            <person name="Bowman C.A."/>
            <person name="Russell D.A."/>
            <person name="Pope W.H."/>
            <person name="Jacobs-Sera D."/>
            <person name="Hendrix R.W."/>
            <person name="Hatfull G.F."/>
        </authorList>
    </citation>
    <scope>NUCLEOTIDE SEQUENCE [LARGE SCALE GENOMIC DNA]</scope>
    <source>
        <strain evidence="2 3">DSM 27648</strain>
    </source>
</reference>
<dbReference type="OrthoDB" id="5516707at2"/>
<evidence type="ECO:0000313" key="3">
    <source>
        <dbReference type="Proteomes" id="UP000064967"/>
    </source>
</evidence>
<sequence length="237" mass="26165">MRLGTVEKTALRAKLGRRLKRFAPHIERVAVRLEDVNGPRGGKDTICRIELAMSGMKNVFAEARAHEVMSAFEGASRSVKNAVETAIGKRGRSVRRRARAETVRAKERAMMPRPVRRKPPARRPAGGSLIGRRVGRSRENLERAAARPEKTRRDVWVDTSLPGVSATDRKAGGGSTAARNTRLNARRATATLEDSARKPSRKSTRKSANRAKSGSKLARKQKRKIHSPSARARRASP</sequence>
<gene>
    <name evidence="2" type="ORF">AKJ09_11294</name>
</gene>
<dbReference type="STRING" id="1391654.AKJ09_11294"/>
<dbReference type="InterPro" id="IPR036567">
    <property type="entry name" value="RHF-like"/>
</dbReference>
<keyword evidence="3" id="KW-1185">Reference proteome</keyword>
<accession>A0A0K1QFS7</accession>
<evidence type="ECO:0000313" key="2">
    <source>
        <dbReference type="EMBL" id="AKV04631.1"/>
    </source>
</evidence>
<organism evidence="2 3">
    <name type="scientific">Labilithrix luteola</name>
    <dbReference type="NCBI Taxonomy" id="1391654"/>
    <lineage>
        <taxon>Bacteria</taxon>
        <taxon>Pseudomonadati</taxon>
        <taxon>Myxococcota</taxon>
        <taxon>Polyangia</taxon>
        <taxon>Polyangiales</taxon>
        <taxon>Labilitrichaceae</taxon>
        <taxon>Labilithrix</taxon>
    </lineage>
</organism>
<dbReference type="Gene3D" id="3.30.160.100">
    <property type="entry name" value="Ribosome hibernation promotion factor-like"/>
    <property type="match status" value="1"/>
</dbReference>
<feature type="compositionally biased region" description="Basic and acidic residues" evidence="1">
    <location>
        <begin position="136"/>
        <end position="156"/>
    </location>
</feature>
<feature type="compositionally biased region" description="Basic residues" evidence="1">
    <location>
        <begin position="198"/>
        <end position="209"/>
    </location>
</feature>
<protein>
    <submittedName>
        <fullName evidence="2">tRNA pseudouridine synthase A</fullName>
    </submittedName>
</protein>
<dbReference type="RefSeq" id="WP_146655221.1">
    <property type="nucleotide sequence ID" value="NZ_CP012333.1"/>
</dbReference>
<dbReference type="KEGG" id="llu:AKJ09_11294"/>
<dbReference type="AlphaFoldDB" id="A0A0K1QFS7"/>
<feature type="region of interest" description="Disordered" evidence="1">
    <location>
        <begin position="90"/>
        <end position="237"/>
    </location>
</feature>
<name>A0A0K1QFS7_9BACT</name>
<proteinExistence type="predicted"/>
<evidence type="ECO:0000256" key="1">
    <source>
        <dbReference type="SAM" id="MobiDB-lite"/>
    </source>
</evidence>
<dbReference type="SUPFAM" id="SSF69754">
    <property type="entry name" value="Ribosome binding protein Y (YfiA homologue)"/>
    <property type="match status" value="1"/>
</dbReference>
<feature type="compositionally biased region" description="Low complexity" evidence="1">
    <location>
        <begin position="176"/>
        <end position="192"/>
    </location>
</feature>
<feature type="compositionally biased region" description="Basic and acidic residues" evidence="1">
    <location>
        <begin position="99"/>
        <end position="110"/>
    </location>
</feature>
<dbReference type="EMBL" id="CP012333">
    <property type="protein sequence ID" value="AKV04631.1"/>
    <property type="molecule type" value="Genomic_DNA"/>
</dbReference>
<dbReference type="Proteomes" id="UP000064967">
    <property type="component" value="Chromosome"/>
</dbReference>